<protein>
    <submittedName>
        <fullName evidence="3">Uncharacterized protein</fullName>
    </submittedName>
</protein>
<gene>
    <name evidence="3" type="ORF">XYLVIOL_LOCUS435</name>
</gene>
<dbReference type="InterPro" id="IPR050645">
    <property type="entry name" value="Histidine_acid_phosphatase"/>
</dbReference>
<comment type="similarity">
    <text evidence="2">Belongs to the histidine acid phosphatase family.</text>
</comment>
<dbReference type="PROSITE" id="PS00616">
    <property type="entry name" value="HIS_ACID_PHOSPHAT_1"/>
    <property type="match status" value="1"/>
</dbReference>
<keyword evidence="4" id="KW-1185">Reference proteome</keyword>
<dbReference type="CDD" id="cd07061">
    <property type="entry name" value="HP_HAP_like"/>
    <property type="match status" value="1"/>
</dbReference>
<evidence type="ECO:0000256" key="1">
    <source>
        <dbReference type="ARBA" id="ARBA00000032"/>
    </source>
</evidence>
<dbReference type="SUPFAM" id="SSF53254">
    <property type="entry name" value="Phosphoglycerate mutase-like"/>
    <property type="match status" value="1"/>
</dbReference>
<dbReference type="Proteomes" id="UP001642520">
    <property type="component" value="Unassembled WGS sequence"/>
</dbReference>
<dbReference type="InterPro" id="IPR029033">
    <property type="entry name" value="His_PPase_superfam"/>
</dbReference>
<sequence length="441" mass="50854">MNGINVGHLSIQHRVIASPSARLFCSAVACGNSFVNCPYSKRFQRFSMIMIIIKIPLFLGIISLTLESPTPVEYVKTNNDKNDVKIKNNTLRLLIVIMRHGDRAPQDTYPNDPYINNSMEPYGWGQLTNEGRRNQYNQGLFLRKRYNDFLGPTYSPDIFYLQCTAVDRTKMSAMLEAAALWRPTKKQAFKPDLAWQPVTLFYQPRSEDTLMLIWNTCPKYTKLRHAITNLPQIQQVQNDNKQLYEELTNFTGMMISTPGDVGSLYGTLAAEEHMNLTLPEWTKDYYPDKLIPLTLYDLQLNVYDDLLKRLKGGPFLKKIVTDMLAKRDNTLEPEARKMFMYIGHDSTVVTLLDVMHVWNNQIPNYNIMTMIELHENKDGWNVQVFLRNTTDHEPYPLTVPECTTICPLEKFIQILKPMIPDNWEEECKVDGGYTPPPAPVP</sequence>
<dbReference type="PANTHER" id="PTHR11567:SF205">
    <property type="entry name" value="GH28721P-RELATED"/>
    <property type="match status" value="1"/>
</dbReference>
<evidence type="ECO:0000313" key="3">
    <source>
        <dbReference type="EMBL" id="CAL7933370.1"/>
    </source>
</evidence>
<evidence type="ECO:0000313" key="4">
    <source>
        <dbReference type="Proteomes" id="UP001642520"/>
    </source>
</evidence>
<dbReference type="InterPro" id="IPR033379">
    <property type="entry name" value="Acid_Pase_AS"/>
</dbReference>
<dbReference type="PANTHER" id="PTHR11567">
    <property type="entry name" value="ACID PHOSPHATASE-RELATED"/>
    <property type="match status" value="1"/>
</dbReference>
<reference evidence="3 4" key="1">
    <citation type="submission" date="2024-08" db="EMBL/GenBank/DDBJ databases">
        <authorList>
            <person name="Will J Nash"/>
            <person name="Angela Man"/>
            <person name="Seanna McTaggart"/>
            <person name="Kendall Baker"/>
            <person name="Tom Barker"/>
            <person name="Leah Catchpole"/>
            <person name="Alex Durrant"/>
            <person name="Karim Gharbi"/>
            <person name="Naomi Irish"/>
            <person name="Gemy Kaithakottil"/>
            <person name="Debby Ku"/>
            <person name="Aaliyah Providence"/>
            <person name="Felix Shaw"/>
            <person name="David Swarbreck"/>
            <person name="Chris Watkins"/>
            <person name="Ann M. McCartney"/>
            <person name="Giulio Formenti"/>
            <person name="Alice Mouton"/>
            <person name="Noel Vella"/>
            <person name="Bjorn M von Reumont"/>
            <person name="Adriana Vella"/>
            <person name="Wilfried Haerty"/>
        </authorList>
    </citation>
    <scope>NUCLEOTIDE SEQUENCE [LARGE SCALE GENOMIC DNA]</scope>
</reference>
<comment type="caution">
    <text evidence="3">The sequence shown here is derived from an EMBL/GenBank/DDBJ whole genome shotgun (WGS) entry which is preliminary data.</text>
</comment>
<dbReference type="InterPro" id="IPR000560">
    <property type="entry name" value="His_Pase_clade-2"/>
</dbReference>
<evidence type="ECO:0000256" key="2">
    <source>
        <dbReference type="ARBA" id="ARBA00005375"/>
    </source>
</evidence>
<accession>A0ABP1MXB9</accession>
<proteinExistence type="inferred from homology"/>
<dbReference type="Pfam" id="PF00328">
    <property type="entry name" value="His_Phos_2"/>
    <property type="match status" value="1"/>
</dbReference>
<name>A0ABP1MXB9_XYLVO</name>
<comment type="catalytic activity">
    <reaction evidence="1">
        <text>a phosphate monoester + H2O = an alcohol + phosphate</text>
        <dbReference type="Rhea" id="RHEA:15017"/>
        <dbReference type="ChEBI" id="CHEBI:15377"/>
        <dbReference type="ChEBI" id="CHEBI:30879"/>
        <dbReference type="ChEBI" id="CHEBI:43474"/>
        <dbReference type="ChEBI" id="CHEBI:67140"/>
        <dbReference type="EC" id="3.1.3.2"/>
    </reaction>
</comment>
<dbReference type="EMBL" id="CAXAJV020001281">
    <property type="protein sequence ID" value="CAL7933370.1"/>
    <property type="molecule type" value="Genomic_DNA"/>
</dbReference>
<dbReference type="Gene3D" id="3.40.50.1240">
    <property type="entry name" value="Phosphoglycerate mutase-like"/>
    <property type="match status" value="1"/>
</dbReference>
<organism evidence="3 4">
    <name type="scientific">Xylocopa violacea</name>
    <name type="common">Violet carpenter bee</name>
    <name type="synonym">Apis violacea</name>
    <dbReference type="NCBI Taxonomy" id="135666"/>
    <lineage>
        <taxon>Eukaryota</taxon>
        <taxon>Metazoa</taxon>
        <taxon>Ecdysozoa</taxon>
        <taxon>Arthropoda</taxon>
        <taxon>Hexapoda</taxon>
        <taxon>Insecta</taxon>
        <taxon>Pterygota</taxon>
        <taxon>Neoptera</taxon>
        <taxon>Endopterygota</taxon>
        <taxon>Hymenoptera</taxon>
        <taxon>Apocrita</taxon>
        <taxon>Aculeata</taxon>
        <taxon>Apoidea</taxon>
        <taxon>Anthophila</taxon>
        <taxon>Apidae</taxon>
        <taxon>Xylocopa</taxon>
        <taxon>Xylocopa</taxon>
    </lineage>
</organism>